<feature type="compositionally biased region" description="Pro residues" evidence="4">
    <location>
        <begin position="276"/>
        <end position="290"/>
    </location>
</feature>
<keyword evidence="5" id="KW-0732">Signal</keyword>
<dbReference type="PANTHER" id="PTHR10083">
    <property type="entry name" value="KUNITZ-TYPE PROTEASE INHIBITOR-RELATED"/>
    <property type="match status" value="1"/>
</dbReference>
<feature type="compositionally biased region" description="Low complexity" evidence="4">
    <location>
        <begin position="249"/>
        <end position="261"/>
    </location>
</feature>
<dbReference type="InterPro" id="IPR020901">
    <property type="entry name" value="Prtase_inh_Kunz-CS"/>
</dbReference>
<feature type="region of interest" description="Disordered" evidence="4">
    <location>
        <begin position="249"/>
        <end position="319"/>
    </location>
</feature>
<proteinExistence type="predicted"/>
<feature type="domain" description="BPTI/Kunitz inhibitor" evidence="6">
    <location>
        <begin position="158"/>
        <end position="208"/>
    </location>
</feature>
<keyword evidence="1" id="KW-0646">Protease inhibitor</keyword>
<feature type="domain" description="BPTI/Kunitz inhibitor" evidence="6">
    <location>
        <begin position="37"/>
        <end position="87"/>
    </location>
</feature>
<feature type="region of interest" description="Disordered" evidence="4">
    <location>
        <begin position="336"/>
        <end position="426"/>
    </location>
</feature>
<keyword evidence="3" id="KW-1015">Disulfide bond</keyword>
<feature type="domain" description="BPTI/Kunitz inhibitor" evidence="6">
    <location>
        <begin position="98"/>
        <end position="148"/>
    </location>
</feature>
<dbReference type="GO" id="GO:0005615">
    <property type="term" value="C:extracellular space"/>
    <property type="evidence" value="ECO:0007669"/>
    <property type="project" value="TreeGrafter"/>
</dbReference>
<name>A0A224Y2L0_9ACAR</name>
<evidence type="ECO:0000256" key="2">
    <source>
        <dbReference type="ARBA" id="ARBA00022900"/>
    </source>
</evidence>
<feature type="compositionally biased region" description="Low complexity" evidence="4">
    <location>
        <begin position="362"/>
        <end position="380"/>
    </location>
</feature>
<dbReference type="GO" id="GO:0004867">
    <property type="term" value="F:serine-type endopeptidase inhibitor activity"/>
    <property type="evidence" value="ECO:0007669"/>
    <property type="project" value="UniProtKB-KW"/>
</dbReference>
<evidence type="ECO:0000256" key="1">
    <source>
        <dbReference type="ARBA" id="ARBA00022690"/>
    </source>
</evidence>
<dbReference type="SUPFAM" id="SSF57362">
    <property type="entry name" value="BPTI-like"/>
    <property type="match status" value="3"/>
</dbReference>
<sequence length="444" mass="47194">MRPICSSLVLLGLISCVYGFLKLGKPSKPKPTVPLFCSKPPFNSNCHPLKAHWYYDSKEKLCKPIAAGLCSGGFNRFTSRKKCLEMCQPRSKILNKECLKLPTTVPCGTEHYAWYFDASAKSCKMFTYSTCNSTGNFFLTELKCQGVCLPKMKPKPFCSADPISETCFLRRKHVYFNFRNNLCTEFPKKGCGKGTNSFSSFEKCIETCSYNQSAMECPNCEQKTQGVLPPKGKPAVSQPVGPVSPLLPQTQQIPLIPPSSSGKPSLNGPVFNTTLPSPPMTPGTPKPTPPTNQASLPGRPMQPGNVSPTGQVITPALPTPSSLPALPSQMGVGMTLHPNVTVPAKGSGQPGQPSLPVGPVISSTGAASSSPSQAVKPSSPRFQQPGTPALPVLPGAATEAMGSNKPSPPGVSTPIKPILPTPTNAISQPKRAAYPLRQGFHTSG</sequence>
<dbReference type="PROSITE" id="PS51257">
    <property type="entry name" value="PROKAR_LIPOPROTEIN"/>
    <property type="match status" value="1"/>
</dbReference>
<evidence type="ECO:0000256" key="4">
    <source>
        <dbReference type="SAM" id="MobiDB-lite"/>
    </source>
</evidence>
<dbReference type="InterPro" id="IPR050098">
    <property type="entry name" value="TFPI/VKTCI-like"/>
</dbReference>
<dbReference type="EMBL" id="GFPF01000640">
    <property type="protein sequence ID" value="MAA11786.1"/>
    <property type="molecule type" value="Transcribed_RNA"/>
</dbReference>
<dbReference type="Pfam" id="PF00014">
    <property type="entry name" value="Kunitz_BPTI"/>
    <property type="match status" value="3"/>
</dbReference>
<evidence type="ECO:0000256" key="3">
    <source>
        <dbReference type="ARBA" id="ARBA00023157"/>
    </source>
</evidence>
<dbReference type="PROSITE" id="PS50279">
    <property type="entry name" value="BPTI_KUNITZ_2"/>
    <property type="match status" value="3"/>
</dbReference>
<organism evidence="7">
    <name type="scientific">Rhipicephalus zambeziensis</name>
    <dbReference type="NCBI Taxonomy" id="60191"/>
    <lineage>
        <taxon>Eukaryota</taxon>
        <taxon>Metazoa</taxon>
        <taxon>Ecdysozoa</taxon>
        <taxon>Arthropoda</taxon>
        <taxon>Chelicerata</taxon>
        <taxon>Arachnida</taxon>
        <taxon>Acari</taxon>
        <taxon>Parasitiformes</taxon>
        <taxon>Ixodida</taxon>
        <taxon>Ixodoidea</taxon>
        <taxon>Ixodidae</taxon>
        <taxon>Rhipicephalinae</taxon>
        <taxon>Rhipicephalus</taxon>
        <taxon>Rhipicephalus</taxon>
    </lineage>
</organism>
<dbReference type="AlphaFoldDB" id="A0A224Y2L0"/>
<dbReference type="PANTHER" id="PTHR10083:SF374">
    <property type="entry name" value="BPTI_KUNITZ INHIBITOR DOMAIN-CONTAINING PROTEIN"/>
    <property type="match status" value="1"/>
</dbReference>
<dbReference type="InterPro" id="IPR036880">
    <property type="entry name" value="Kunitz_BPTI_sf"/>
</dbReference>
<evidence type="ECO:0000313" key="7">
    <source>
        <dbReference type="EMBL" id="MAA11786.1"/>
    </source>
</evidence>
<dbReference type="Gene3D" id="4.10.410.10">
    <property type="entry name" value="Pancreatic trypsin inhibitor Kunitz domain"/>
    <property type="match status" value="3"/>
</dbReference>
<feature type="chain" id="PRO_5012556153" evidence="5">
    <location>
        <begin position="20"/>
        <end position="444"/>
    </location>
</feature>
<dbReference type="PROSITE" id="PS00280">
    <property type="entry name" value="BPTI_KUNITZ_1"/>
    <property type="match status" value="1"/>
</dbReference>
<dbReference type="InterPro" id="IPR002223">
    <property type="entry name" value="Kunitz_BPTI"/>
</dbReference>
<evidence type="ECO:0000259" key="6">
    <source>
        <dbReference type="PROSITE" id="PS50279"/>
    </source>
</evidence>
<dbReference type="SMART" id="SM00131">
    <property type="entry name" value="KU"/>
    <property type="match status" value="3"/>
</dbReference>
<reference evidence="7" key="1">
    <citation type="journal article" date="2017" name="Parasit. Vectors">
        <title>Sialotranscriptomics of Rhipicephalus zambeziensis reveals intricate expression profiles of secretory proteins and suggests tight temporal transcriptional regulation during blood-feeding.</title>
        <authorList>
            <person name="de Castro M.H."/>
            <person name="de Klerk D."/>
            <person name="Pienaar R."/>
            <person name="Rees D.J.G."/>
            <person name="Mans B.J."/>
        </authorList>
    </citation>
    <scope>NUCLEOTIDE SEQUENCE</scope>
    <source>
        <tissue evidence="7">Salivary glands</tissue>
    </source>
</reference>
<keyword evidence="2" id="KW-0722">Serine protease inhibitor</keyword>
<feature type="signal peptide" evidence="5">
    <location>
        <begin position="1"/>
        <end position="19"/>
    </location>
</feature>
<evidence type="ECO:0000256" key="5">
    <source>
        <dbReference type="SAM" id="SignalP"/>
    </source>
</evidence>
<accession>A0A224Y2L0</accession>
<protein>
    <submittedName>
        <fullName evidence="7">Pancreatic trypsin inhibitor</fullName>
    </submittedName>
</protein>